<accession>A0A0N5AZ62</accession>
<feature type="compositionally biased region" description="Polar residues" evidence="1">
    <location>
        <begin position="541"/>
        <end position="579"/>
    </location>
</feature>
<reference evidence="3" key="1">
    <citation type="submission" date="2016-04" db="UniProtKB">
        <authorList>
            <consortium name="WormBaseParasite"/>
        </authorList>
    </citation>
    <scope>IDENTIFICATION</scope>
</reference>
<feature type="region of interest" description="Disordered" evidence="1">
    <location>
        <begin position="631"/>
        <end position="659"/>
    </location>
</feature>
<protein>
    <submittedName>
        <fullName evidence="3">Adhesion G-protein coupled receptor G2</fullName>
    </submittedName>
</protein>
<name>A0A0N5AZ62_9BILA</name>
<feature type="compositionally biased region" description="Polar residues" evidence="1">
    <location>
        <begin position="587"/>
        <end position="619"/>
    </location>
</feature>
<proteinExistence type="predicted"/>
<evidence type="ECO:0000256" key="1">
    <source>
        <dbReference type="SAM" id="MobiDB-lite"/>
    </source>
</evidence>
<sequence>MFQVIGVCQLESSKAKVIALVRPNQTKRQPYSPENHCGDDEWLEEGSVERSLSAEMNNASKCETLDRIEENCGLNFSTVYENTSIMKLFEGKTFPEFTRAVVPCKILVNGKTLTVPSKTLPEITLTILGLNNVSIECNDFSTYMGIYISNFTETEAPPVTSSSKSTTLHFTTPAKQQDTVEEKRNTSTSYSTSYHSFTTLKNVKTDESRSHTKALTSTTNLEITSTKTSISATKLQTTDTATAFTMTKSETTGSELTTIVTEQKSTLTAVEEWKKPTTEYVTAVTKVRSTRTSIVEDATTYSVMLTTAKFTSTIISSLLQQTTSASITSSKPLLLLASTETTAIKLSVATQSSLTSEALLTSSQVAPVMKSTTNKQLTTAYSSEVNSKETSLKTILKTTAAIFSMPSTTMLPEAKTTIALRFQTPTAEIEITKFPLSVYSIASTANTTLSSIYSEEVLTTSAHTVSKSTSESPKTPSTIVVSTKSTLVDCTKSSSTNTESSASVEHKTADITIIATETAALLTSSTTMILGESSEALSTTTYLGESSEASGTTTYLGESSEASGTTTYLGESSEASGTTAYLRESSEALSTTTYLRESSEASGTTTYLGESSEASGTTTYLGESLEASGTTTYLGESSEASGATTYLGESSEASGTTTYLRESSEASITTTLSLEQMTASLSLIKVSSAIIPSALTSKISEKPLSTTVEFSYAEVTTQNDGRKASSVIDISSQVAVTGQPLSSAAETAFTIARGSTLAETSTRPNRLNKLVSYSSHLLSYSFCRCVNSCYESNGKLKLSPQATTHILVECAKCANEIVLKRVFYTLQLTNGTNCGPFEFTSVESRNASISVEEARKKKQNYYLLASGKTINGVETEYVNFTAVIEDHEARISDSYSFRLMVNRPPSGGRCTITPSSVTSLQKATFKSENWYDDDPIISYNIFVKKFINDEVSMLLSTNEPIGNIRVREGEYMVMIRATDVVGDTSDFITCGNVTGTGYPLLYSLKLAITNPEEAVNVFTNPEYKNMIKGTTVDAVLNAINVSDALKNQLKFISTLDDGEILDVVRKVLEGKKFMHVENMTEEGIVNTVNELLKSQNEKRAEDVDTLLTFVSKVSVNSKESFQTVSKMLEDSVSDLSGITLGQNPSKDGTGNHRVVTIDKEEIRLAGEFRCAYKQMPNDTFVIHSDSVGQVKANINCKNNFSAEIDKGFCDIEQMIAGRSVLKFYGNSKVVENSQYLFDERKVAAFNMSFDKFELKQKITDAIFTVFHSVVDAKTFVIFTADNATVEKLKFGIAVPSNRTDITLNYNGNENTVTYEGGLIQFTATDSRSLTFQAFDGNFLNTNGYKQLQNILMDTVYIENISPNLLDNLAPSTRIQLTLTKCDNFDMEIVIKHNDCKLAKIVPNRIEQTEAILMPVRRFSSQEQLEEFVLVGETLYLSGGEIKYGSNATEFISDKSKLIYEGNNAHIVDPSNNIDIYLEETKISAQKNGSSIVLMLFDGFIETPATSHKETVLNLGNESSIIIKNGKIWRTSSKNYVITEAEVTVIGNVPLSYTGLQYQSLLKVESGQKIVSIVDELTSFLKKNGTEFDYNELDTAASSILDIAGDITRTIAIQAQNPLASDKKLLLQEEQSNYDELFLGMNLDGRVRYVDEDTEDEWAERAVALRHREMSKTMVASIQDLMQSFRNAMTTILLKNNSDYVSYLKTGKSVDLSLSAGSAEKLFQDNFYCRDWTVGYLQIVKFPSKLEQLGHPELENENIVVTMTNPYQYLVNYDPLITSGSVDIKLSTINGDNVPVQNALEPIRLRYASRTKIAKSIAKAYTIGFDDYQVLINKLKSLEFKLKVVKEIISSYHFQILDLHAFRVNVWNSSLHIKFKSEQSKHYEGEIWLFVAFQRLPGPLVDDHDWRFLIGNKGTNQFFYNNLLFGLDFTTAF</sequence>
<feature type="region of interest" description="Disordered" evidence="1">
    <location>
        <begin position="541"/>
        <end position="619"/>
    </location>
</feature>
<feature type="region of interest" description="Disordered" evidence="1">
    <location>
        <begin position="158"/>
        <end position="187"/>
    </location>
</feature>
<organism evidence="2 3">
    <name type="scientific">Syphacia muris</name>
    <dbReference type="NCBI Taxonomy" id="451379"/>
    <lineage>
        <taxon>Eukaryota</taxon>
        <taxon>Metazoa</taxon>
        <taxon>Ecdysozoa</taxon>
        <taxon>Nematoda</taxon>
        <taxon>Chromadorea</taxon>
        <taxon>Rhabditida</taxon>
        <taxon>Spirurina</taxon>
        <taxon>Oxyuridomorpha</taxon>
        <taxon>Oxyuroidea</taxon>
        <taxon>Oxyuridae</taxon>
        <taxon>Syphacia</taxon>
    </lineage>
</organism>
<dbReference type="STRING" id="451379.A0A0N5AZ62"/>
<dbReference type="WBParaSite" id="SMUV_0001028001-mRNA-1">
    <property type="protein sequence ID" value="SMUV_0001028001-mRNA-1"/>
    <property type="gene ID" value="SMUV_0001028001"/>
</dbReference>
<feature type="compositionally biased region" description="Polar residues" evidence="1">
    <location>
        <begin position="158"/>
        <end position="177"/>
    </location>
</feature>
<dbReference type="Proteomes" id="UP000046393">
    <property type="component" value="Unplaced"/>
</dbReference>
<keyword evidence="2" id="KW-1185">Reference proteome</keyword>
<evidence type="ECO:0000313" key="2">
    <source>
        <dbReference type="Proteomes" id="UP000046393"/>
    </source>
</evidence>
<evidence type="ECO:0000313" key="3">
    <source>
        <dbReference type="WBParaSite" id="SMUV_0001028001-mRNA-1"/>
    </source>
</evidence>